<name>A0A699GUL7_TANCI</name>
<organism evidence="1">
    <name type="scientific">Tanacetum cinerariifolium</name>
    <name type="common">Dalmatian daisy</name>
    <name type="synonym">Chrysanthemum cinerariifolium</name>
    <dbReference type="NCBI Taxonomy" id="118510"/>
    <lineage>
        <taxon>Eukaryota</taxon>
        <taxon>Viridiplantae</taxon>
        <taxon>Streptophyta</taxon>
        <taxon>Embryophyta</taxon>
        <taxon>Tracheophyta</taxon>
        <taxon>Spermatophyta</taxon>
        <taxon>Magnoliopsida</taxon>
        <taxon>eudicotyledons</taxon>
        <taxon>Gunneridae</taxon>
        <taxon>Pentapetalae</taxon>
        <taxon>asterids</taxon>
        <taxon>campanulids</taxon>
        <taxon>Asterales</taxon>
        <taxon>Asteraceae</taxon>
        <taxon>Asteroideae</taxon>
        <taxon>Anthemideae</taxon>
        <taxon>Anthemidinae</taxon>
        <taxon>Tanacetum</taxon>
    </lineage>
</organism>
<feature type="non-terminal residue" evidence="1">
    <location>
        <position position="1"/>
    </location>
</feature>
<gene>
    <name evidence="1" type="ORF">Tci_209085</name>
</gene>
<dbReference type="EMBL" id="BKCJ010055619">
    <property type="protein sequence ID" value="GEW37109.1"/>
    <property type="molecule type" value="Genomic_DNA"/>
</dbReference>
<evidence type="ECO:0000313" key="1">
    <source>
        <dbReference type="EMBL" id="GEW37109.1"/>
    </source>
</evidence>
<dbReference type="AlphaFoldDB" id="A0A699GUL7"/>
<sequence length="154" mass="16617">PIFACCGGLVESGLQERYGLIEMEEGVAEKGVQVLGGKWVSALDPNFGKQKMLQIDKFQVSTKGGGHMDFIISRSCIKFTWRTTREFSSVASVYAPAILHKTDADKELLAAKGSVSIGAAGADKRANADAVADAKNALITLLKHIREQLMIYSL</sequence>
<proteinExistence type="predicted"/>
<reference evidence="1" key="1">
    <citation type="journal article" date="2019" name="Sci. Rep.">
        <title>Draft genome of Tanacetum cinerariifolium, the natural source of mosquito coil.</title>
        <authorList>
            <person name="Yamashiro T."/>
            <person name="Shiraishi A."/>
            <person name="Satake H."/>
            <person name="Nakayama K."/>
        </authorList>
    </citation>
    <scope>NUCLEOTIDE SEQUENCE</scope>
</reference>
<protein>
    <submittedName>
        <fullName evidence="1">Uncharacterized protein</fullName>
    </submittedName>
</protein>
<comment type="caution">
    <text evidence="1">The sequence shown here is derived from an EMBL/GenBank/DDBJ whole genome shotgun (WGS) entry which is preliminary data.</text>
</comment>
<accession>A0A699GUL7</accession>